<feature type="domain" description="J" evidence="5">
    <location>
        <begin position="17"/>
        <end position="89"/>
    </location>
</feature>
<reference evidence="6 7" key="1">
    <citation type="submission" date="2016-02" db="EMBL/GenBank/DDBJ databases">
        <authorList>
            <person name="Wen L."/>
            <person name="He K."/>
            <person name="Yang H."/>
        </authorList>
    </citation>
    <scope>NUCLEOTIDE SEQUENCE [LARGE SCALE GENOMIC DNA]</scope>
    <source>
        <strain evidence="6 7">CV58</strain>
    </source>
</reference>
<dbReference type="GO" id="GO:0044571">
    <property type="term" value="P:[2Fe-2S] cluster assembly"/>
    <property type="evidence" value="ECO:0007669"/>
    <property type="project" value="InterPro"/>
</dbReference>
<dbReference type="Gene3D" id="1.10.287.110">
    <property type="entry name" value="DnaJ domain"/>
    <property type="match status" value="1"/>
</dbReference>
<dbReference type="InterPro" id="IPR036386">
    <property type="entry name" value="HscB_C_sf"/>
</dbReference>
<dbReference type="GO" id="GO:0051259">
    <property type="term" value="P:protein complex oligomerization"/>
    <property type="evidence" value="ECO:0007669"/>
    <property type="project" value="InterPro"/>
</dbReference>
<dbReference type="NCBIfam" id="TIGR00714">
    <property type="entry name" value="hscB"/>
    <property type="match status" value="1"/>
</dbReference>
<dbReference type="Proteomes" id="UP000072660">
    <property type="component" value="Unassembled WGS sequence"/>
</dbReference>
<evidence type="ECO:0000256" key="2">
    <source>
        <dbReference type="ARBA" id="ARBA00023186"/>
    </source>
</evidence>
<accession>A0A139SMJ1</accession>
<evidence type="ECO:0000313" key="6">
    <source>
        <dbReference type="EMBL" id="KXU35704.1"/>
    </source>
</evidence>
<dbReference type="SUPFAM" id="SSF46565">
    <property type="entry name" value="Chaperone J-domain"/>
    <property type="match status" value="1"/>
</dbReference>
<keyword evidence="7" id="KW-1185">Reference proteome</keyword>
<dbReference type="PANTHER" id="PTHR14021:SF15">
    <property type="entry name" value="IRON-SULFUR CLUSTER CO-CHAPERONE PROTEIN HSCB"/>
    <property type="match status" value="1"/>
</dbReference>
<dbReference type="InterPro" id="IPR009073">
    <property type="entry name" value="HscB_oligo_C"/>
</dbReference>
<dbReference type="EMBL" id="LSZO01000192">
    <property type="protein sequence ID" value="KXU35704.1"/>
    <property type="molecule type" value="Genomic_DNA"/>
</dbReference>
<dbReference type="GO" id="GO:1990230">
    <property type="term" value="C:iron-sulfur cluster transfer complex"/>
    <property type="evidence" value="ECO:0007669"/>
    <property type="project" value="TreeGrafter"/>
</dbReference>
<sequence>MCAANAAAVRVLVSEANHFLRFGLAPDFNLDLKTLGERYRELASRVHPDRFVGASEAEQQRALLEAAHLNEAFQCLKKPASRALYLLTLNGAELPLEATIQDGEFLIQQMQWHEQLEALEQRADSAELAAFKQRLLSAEAATGEAFAACWNDTSAAETAEKLARRLQFLSRLQAKVRRLQERFDD</sequence>
<dbReference type="Pfam" id="PF07743">
    <property type="entry name" value="HSCB_C"/>
    <property type="match status" value="1"/>
</dbReference>
<keyword evidence="2 4" id="KW-0143">Chaperone</keyword>
<comment type="caution">
    <text evidence="6">The sequence shown here is derived from an EMBL/GenBank/DDBJ whole genome shotgun (WGS) entry which is preliminary data.</text>
</comment>
<dbReference type="CDD" id="cd06257">
    <property type="entry name" value="DnaJ"/>
    <property type="match status" value="1"/>
</dbReference>
<gene>
    <name evidence="4 6" type="primary">hscB</name>
    <name evidence="6" type="ORF">AXE65_05875</name>
</gene>
<evidence type="ECO:0000313" key="7">
    <source>
        <dbReference type="Proteomes" id="UP000072660"/>
    </source>
</evidence>
<dbReference type="Gene3D" id="1.20.1280.20">
    <property type="entry name" value="HscB, C-terminal domain"/>
    <property type="match status" value="1"/>
</dbReference>
<dbReference type="InterPro" id="IPR001623">
    <property type="entry name" value="DnaJ_domain"/>
</dbReference>
<evidence type="ECO:0000256" key="4">
    <source>
        <dbReference type="HAMAP-Rule" id="MF_00682"/>
    </source>
</evidence>
<dbReference type="PROSITE" id="PS50076">
    <property type="entry name" value="DNAJ_2"/>
    <property type="match status" value="1"/>
</dbReference>
<comment type="function">
    <text evidence="3 4">Co-chaperone involved in the maturation of iron-sulfur cluster-containing proteins. Seems to help targeting proteins to be folded toward HscA.</text>
</comment>
<dbReference type="InterPro" id="IPR036869">
    <property type="entry name" value="J_dom_sf"/>
</dbReference>
<dbReference type="InterPro" id="IPR004640">
    <property type="entry name" value="HscB"/>
</dbReference>
<dbReference type="AlphaFoldDB" id="A0A139SMJ1"/>
<evidence type="ECO:0000256" key="3">
    <source>
        <dbReference type="ARBA" id="ARBA00025596"/>
    </source>
</evidence>
<organism evidence="6 7">
    <name type="scientific">Ventosimonas gracilis</name>
    <dbReference type="NCBI Taxonomy" id="1680762"/>
    <lineage>
        <taxon>Bacteria</taxon>
        <taxon>Pseudomonadati</taxon>
        <taxon>Pseudomonadota</taxon>
        <taxon>Gammaproteobacteria</taxon>
        <taxon>Pseudomonadales</taxon>
        <taxon>Ventosimonadaceae</taxon>
        <taxon>Ventosimonas</taxon>
    </lineage>
</organism>
<dbReference type="OrthoDB" id="287587at2"/>
<dbReference type="GO" id="GO:0051087">
    <property type="term" value="F:protein-folding chaperone binding"/>
    <property type="evidence" value="ECO:0007669"/>
    <property type="project" value="InterPro"/>
</dbReference>
<dbReference type="GO" id="GO:0001671">
    <property type="term" value="F:ATPase activator activity"/>
    <property type="evidence" value="ECO:0007669"/>
    <property type="project" value="InterPro"/>
</dbReference>
<comment type="similarity">
    <text evidence="1 4">Belongs to the HscB family.</text>
</comment>
<name>A0A139SMJ1_9GAMM</name>
<evidence type="ECO:0000259" key="5">
    <source>
        <dbReference type="PROSITE" id="PS50076"/>
    </source>
</evidence>
<comment type="subunit">
    <text evidence="4">Interacts with HscA and stimulates its ATPase activity.</text>
</comment>
<evidence type="ECO:0000256" key="1">
    <source>
        <dbReference type="ARBA" id="ARBA00010476"/>
    </source>
</evidence>
<dbReference type="HAMAP" id="MF_00682">
    <property type="entry name" value="HscB"/>
    <property type="match status" value="1"/>
</dbReference>
<protein>
    <recommendedName>
        <fullName evidence="4">Co-chaperone protein HscB homolog</fullName>
    </recommendedName>
</protein>
<dbReference type="SMART" id="SM00271">
    <property type="entry name" value="DnaJ"/>
    <property type="match status" value="1"/>
</dbReference>
<dbReference type="GO" id="GO:0006457">
    <property type="term" value="P:protein folding"/>
    <property type="evidence" value="ECO:0007669"/>
    <property type="project" value="UniProtKB-UniRule"/>
</dbReference>
<proteinExistence type="inferred from homology"/>
<dbReference type="NCBIfam" id="NF001420">
    <property type="entry name" value="PRK00294.1"/>
    <property type="match status" value="1"/>
</dbReference>
<dbReference type="PANTHER" id="PTHR14021">
    <property type="entry name" value="IRON-SULFUR CLUSTER CO-CHAPERONE PROTEIN HSCB"/>
    <property type="match status" value="1"/>
</dbReference>
<dbReference type="SUPFAM" id="SSF47144">
    <property type="entry name" value="HSC20 (HSCB), C-terminal oligomerisation domain"/>
    <property type="match status" value="1"/>
</dbReference>